<dbReference type="AlphaFoldDB" id="A0A1I2I398"/>
<dbReference type="EMBL" id="FONY01000027">
    <property type="protein sequence ID" value="SFF34991.1"/>
    <property type="molecule type" value="Genomic_DNA"/>
</dbReference>
<keyword evidence="3" id="KW-1185">Reference proteome</keyword>
<sequence>MKFILNIILLAILAAALQWLLGYWWLIGLAAFFIGTITGSKSGMRSFFIGFWGIALLWAGVAFYKAFPNEFILAEKMASLLYLKGNAFAILGVTALIGGLVGGFSALSGNSLYKMVVKKRPKYY</sequence>
<feature type="transmembrane region" description="Helical" evidence="1">
    <location>
        <begin position="87"/>
        <end position="113"/>
    </location>
</feature>
<name>A0A1I2I398_9BACT</name>
<feature type="transmembrane region" description="Helical" evidence="1">
    <location>
        <begin position="46"/>
        <end position="67"/>
    </location>
</feature>
<dbReference type="RefSeq" id="WP_091548053.1">
    <property type="nucleotide sequence ID" value="NZ_FONY01000027.1"/>
</dbReference>
<gene>
    <name evidence="2" type="ORF">SAMN04488541_102761</name>
</gene>
<keyword evidence="1" id="KW-0812">Transmembrane</keyword>
<evidence type="ECO:0000313" key="2">
    <source>
        <dbReference type="EMBL" id="SFF34991.1"/>
    </source>
</evidence>
<accession>A0A1I2I398</accession>
<keyword evidence="1" id="KW-0472">Membrane</keyword>
<protein>
    <submittedName>
        <fullName evidence="2">Uncharacterized protein</fullName>
    </submittedName>
</protein>
<organism evidence="2 3">
    <name type="scientific">Thermoflexibacter ruber</name>
    <dbReference type="NCBI Taxonomy" id="1003"/>
    <lineage>
        <taxon>Bacteria</taxon>
        <taxon>Pseudomonadati</taxon>
        <taxon>Bacteroidota</taxon>
        <taxon>Cytophagia</taxon>
        <taxon>Cytophagales</taxon>
        <taxon>Thermoflexibacteraceae</taxon>
        <taxon>Thermoflexibacter</taxon>
    </lineage>
</organism>
<reference evidence="2 3" key="1">
    <citation type="submission" date="2016-10" db="EMBL/GenBank/DDBJ databases">
        <authorList>
            <person name="de Groot N.N."/>
        </authorList>
    </citation>
    <scope>NUCLEOTIDE SEQUENCE [LARGE SCALE GENOMIC DNA]</scope>
    <source>
        <strain>GEY</strain>
        <strain evidence="3">DSM 9560</strain>
    </source>
</reference>
<dbReference type="STRING" id="1003.SAMN04488541_102761"/>
<dbReference type="OrthoDB" id="840364at2"/>
<proteinExistence type="predicted"/>
<feature type="transmembrane region" description="Helical" evidence="1">
    <location>
        <begin position="6"/>
        <end position="34"/>
    </location>
</feature>
<evidence type="ECO:0000313" key="3">
    <source>
        <dbReference type="Proteomes" id="UP000199513"/>
    </source>
</evidence>
<keyword evidence="1" id="KW-1133">Transmembrane helix</keyword>
<evidence type="ECO:0000256" key="1">
    <source>
        <dbReference type="SAM" id="Phobius"/>
    </source>
</evidence>
<dbReference type="Proteomes" id="UP000199513">
    <property type="component" value="Unassembled WGS sequence"/>
</dbReference>